<evidence type="ECO:0000313" key="1">
    <source>
        <dbReference type="EMBL" id="KAI3755384.1"/>
    </source>
</evidence>
<dbReference type="Proteomes" id="UP001056120">
    <property type="component" value="Linkage Group LG18"/>
</dbReference>
<organism evidence="1 2">
    <name type="scientific">Smallanthus sonchifolius</name>
    <dbReference type="NCBI Taxonomy" id="185202"/>
    <lineage>
        <taxon>Eukaryota</taxon>
        <taxon>Viridiplantae</taxon>
        <taxon>Streptophyta</taxon>
        <taxon>Embryophyta</taxon>
        <taxon>Tracheophyta</taxon>
        <taxon>Spermatophyta</taxon>
        <taxon>Magnoliopsida</taxon>
        <taxon>eudicotyledons</taxon>
        <taxon>Gunneridae</taxon>
        <taxon>Pentapetalae</taxon>
        <taxon>asterids</taxon>
        <taxon>campanulids</taxon>
        <taxon>Asterales</taxon>
        <taxon>Asteraceae</taxon>
        <taxon>Asteroideae</taxon>
        <taxon>Heliantheae alliance</taxon>
        <taxon>Millerieae</taxon>
        <taxon>Smallanthus</taxon>
    </lineage>
</organism>
<evidence type="ECO:0000313" key="2">
    <source>
        <dbReference type="Proteomes" id="UP001056120"/>
    </source>
</evidence>
<proteinExistence type="predicted"/>
<protein>
    <submittedName>
        <fullName evidence="1">Uncharacterized protein</fullName>
    </submittedName>
</protein>
<accession>A0ACB9E8W9</accession>
<reference evidence="2" key="1">
    <citation type="journal article" date="2022" name="Mol. Ecol. Resour.">
        <title>The genomes of chicory, endive, great burdock and yacon provide insights into Asteraceae palaeo-polyploidization history and plant inulin production.</title>
        <authorList>
            <person name="Fan W."/>
            <person name="Wang S."/>
            <person name="Wang H."/>
            <person name="Wang A."/>
            <person name="Jiang F."/>
            <person name="Liu H."/>
            <person name="Zhao H."/>
            <person name="Xu D."/>
            <person name="Zhang Y."/>
        </authorList>
    </citation>
    <scope>NUCLEOTIDE SEQUENCE [LARGE SCALE GENOMIC DNA]</scope>
    <source>
        <strain evidence="2">cv. Yunnan</strain>
    </source>
</reference>
<keyword evidence="2" id="KW-1185">Reference proteome</keyword>
<gene>
    <name evidence="1" type="ORF">L1987_55181</name>
</gene>
<name>A0ACB9E8W9_9ASTR</name>
<reference evidence="1 2" key="2">
    <citation type="journal article" date="2022" name="Mol. Ecol. Resour.">
        <title>The genomes of chicory, endive, great burdock and yacon provide insights into Asteraceae paleo-polyploidization history and plant inulin production.</title>
        <authorList>
            <person name="Fan W."/>
            <person name="Wang S."/>
            <person name="Wang H."/>
            <person name="Wang A."/>
            <person name="Jiang F."/>
            <person name="Liu H."/>
            <person name="Zhao H."/>
            <person name="Xu D."/>
            <person name="Zhang Y."/>
        </authorList>
    </citation>
    <scope>NUCLEOTIDE SEQUENCE [LARGE SCALE GENOMIC DNA]</scope>
    <source>
        <strain evidence="2">cv. Yunnan</strain>
        <tissue evidence="1">Leaves</tissue>
    </source>
</reference>
<comment type="caution">
    <text evidence="1">The sequence shown here is derived from an EMBL/GenBank/DDBJ whole genome shotgun (WGS) entry which is preliminary data.</text>
</comment>
<dbReference type="EMBL" id="CM042035">
    <property type="protein sequence ID" value="KAI3755384.1"/>
    <property type="molecule type" value="Genomic_DNA"/>
</dbReference>
<sequence length="93" mass="10167">MTSLMIVGLWCAHPDARLRPSMKQAIQALNSEVSPPILQSKMPNVPYSTLPNFSMAEKNNYDPKGSLPKQPATESQEAIDACGFDPKLAPQLL</sequence>